<dbReference type="EMBL" id="FNAY01000007">
    <property type="protein sequence ID" value="SDF12858.1"/>
    <property type="molecule type" value="Genomic_DNA"/>
</dbReference>
<evidence type="ECO:0000313" key="1">
    <source>
        <dbReference type="EMBL" id="SDF12858.1"/>
    </source>
</evidence>
<sequence>MTLSLATACLWAVIASLIALGPRRFHWRAAWALIAVGVPILGWVTYENGPVWGMGALAGGLSVLRWPVRRLFAAMHPRD</sequence>
<dbReference type="RefSeq" id="WP_055213511.1">
    <property type="nucleotide sequence ID" value="NZ_CP061202.1"/>
</dbReference>
<gene>
    <name evidence="1" type="ORF">SAMN04244550_01712</name>
</gene>
<dbReference type="Proteomes" id="UP000183812">
    <property type="component" value="Unassembled WGS sequence"/>
</dbReference>
<dbReference type="OrthoDB" id="7862849at2"/>
<evidence type="ECO:0008006" key="3">
    <source>
        <dbReference type="Google" id="ProtNLM"/>
    </source>
</evidence>
<protein>
    <recommendedName>
        <fullName evidence="3">DUF2484 family protein</fullName>
    </recommendedName>
</protein>
<dbReference type="InterPro" id="IPR018919">
    <property type="entry name" value="DUF2484"/>
</dbReference>
<reference evidence="1 2" key="1">
    <citation type="submission" date="2016-10" db="EMBL/GenBank/DDBJ databases">
        <authorList>
            <person name="de Groot N.N."/>
        </authorList>
    </citation>
    <scope>NUCLEOTIDE SEQUENCE [LARGE SCALE GENOMIC DNA]</scope>
    <source>
        <strain evidence="2">DSM 938 / 37b4</strain>
    </source>
</reference>
<name>A0A0Q0V5N5_RHOCA</name>
<evidence type="ECO:0000313" key="2">
    <source>
        <dbReference type="Proteomes" id="UP000183812"/>
    </source>
</evidence>
<dbReference type="Pfam" id="PF10658">
    <property type="entry name" value="DUF2484"/>
    <property type="match status" value="1"/>
</dbReference>
<organism evidence="1 2">
    <name type="scientific">Rhodobacter capsulatus</name>
    <name type="common">Rhodopseudomonas capsulata</name>
    <dbReference type="NCBI Taxonomy" id="1061"/>
    <lineage>
        <taxon>Bacteria</taxon>
        <taxon>Pseudomonadati</taxon>
        <taxon>Pseudomonadota</taxon>
        <taxon>Alphaproteobacteria</taxon>
        <taxon>Rhodobacterales</taxon>
        <taxon>Rhodobacter group</taxon>
        <taxon>Rhodobacter</taxon>
    </lineage>
</organism>
<dbReference type="AlphaFoldDB" id="A0A0Q0V5N5"/>
<accession>A0A0Q0V5N5</accession>
<proteinExistence type="predicted"/>